<dbReference type="Gene3D" id="1.10.150.50">
    <property type="entry name" value="Transcription Factor, Ets-1"/>
    <property type="match status" value="1"/>
</dbReference>
<dbReference type="AlphaFoldDB" id="A0A6J1PUS9"/>
<dbReference type="GeneID" id="112455731"/>
<accession>A0A6J1PUS9</accession>
<proteinExistence type="predicted"/>
<evidence type="ECO:0000313" key="3">
    <source>
        <dbReference type="RefSeq" id="XP_024873632.1"/>
    </source>
</evidence>
<evidence type="ECO:0000256" key="1">
    <source>
        <dbReference type="SAM" id="MobiDB-lite"/>
    </source>
</evidence>
<evidence type="ECO:0000313" key="2">
    <source>
        <dbReference type="Proteomes" id="UP000504618"/>
    </source>
</evidence>
<gene>
    <name evidence="3" type="primary">LOC112455731</name>
</gene>
<feature type="region of interest" description="Disordered" evidence="1">
    <location>
        <begin position="313"/>
        <end position="334"/>
    </location>
</feature>
<dbReference type="OrthoDB" id="7555341at2759"/>
<sequence>MTNIEAFWTATQAAHEEHKYYIKHRNIKEFVIIRFVFSAERSHLTIIIMADEWTINILKKWEFSSYEAIFKEHEIDKNSFLKLKEEHIRLLIPLFGPQVKFLNLWTNLVSSSMKVENAVDLEDRAIETINAVVAADGSLLEELIFANIPEEQKVDEELQVNEEFPTDPLSIEIEASQSQQVKRCKKNSLNENRKPTCVSNDVRLYLERTSDGKSYFGLYKNQGFDNALRSDLAKYIVTAELASDPNKRITSDDFKRLSQQIIELFPTEIVDTWYIPRRKKTTGTDRAVQPKGKLYDQYTKLIGKLRKAELRSGNLQEEEQDVNDSHDFNGAGSSETQLDNLQWLRRCLEPQNEAIIKWKETASIRLLKLRNTEYRQKKGKHFIGAITDYFNEFRILRQPWGYILLEQDFNYLYPNHSMQLLSNWEKIVQRIKSLLKTNIISSTPEEETVEVLLAIPTLFSPKNVGKWRPTAADLSAGFLLHIKALRDLEVQVERMRQKLFAAKKQLQPFPVIIGENTANITESYVYIDNFPYKVESPLRAIDVCFKAYQALHASYPFQSSQPWLFLQQAIYQLKTQWDEHVPSVATLVNEYLQLTDD</sequence>
<reference evidence="3" key="1">
    <citation type="submission" date="2025-08" db="UniProtKB">
        <authorList>
            <consortium name="RefSeq"/>
        </authorList>
    </citation>
    <scope>IDENTIFICATION</scope>
    <source>
        <tissue evidence="3">Whole body</tissue>
    </source>
</reference>
<protein>
    <submittedName>
        <fullName evidence="3">Uncharacterized protein LOC112455731 isoform X1</fullName>
    </submittedName>
</protein>
<name>A0A6J1PUS9_9HYME</name>
<organism evidence="2 3">
    <name type="scientific">Temnothorax curvispinosus</name>
    <dbReference type="NCBI Taxonomy" id="300111"/>
    <lineage>
        <taxon>Eukaryota</taxon>
        <taxon>Metazoa</taxon>
        <taxon>Ecdysozoa</taxon>
        <taxon>Arthropoda</taxon>
        <taxon>Hexapoda</taxon>
        <taxon>Insecta</taxon>
        <taxon>Pterygota</taxon>
        <taxon>Neoptera</taxon>
        <taxon>Endopterygota</taxon>
        <taxon>Hymenoptera</taxon>
        <taxon>Apocrita</taxon>
        <taxon>Aculeata</taxon>
        <taxon>Formicoidea</taxon>
        <taxon>Formicidae</taxon>
        <taxon>Myrmicinae</taxon>
        <taxon>Temnothorax</taxon>
    </lineage>
</organism>
<dbReference type="Proteomes" id="UP000504618">
    <property type="component" value="Unplaced"/>
</dbReference>
<dbReference type="InterPro" id="IPR013761">
    <property type="entry name" value="SAM/pointed_sf"/>
</dbReference>
<keyword evidence="2" id="KW-1185">Reference proteome</keyword>
<dbReference type="RefSeq" id="XP_024873632.1">
    <property type="nucleotide sequence ID" value="XM_025017864.1"/>
</dbReference>